<feature type="compositionally biased region" description="Basic and acidic residues" evidence="1">
    <location>
        <begin position="9"/>
        <end position="20"/>
    </location>
</feature>
<reference evidence="2" key="1">
    <citation type="submission" date="2018-11" db="EMBL/GenBank/DDBJ databases">
        <authorList>
            <consortium name="Genoscope - CEA"/>
            <person name="William W."/>
        </authorList>
    </citation>
    <scope>NUCLEOTIDE SEQUENCE</scope>
</reference>
<evidence type="ECO:0000313" key="2">
    <source>
        <dbReference type="EMBL" id="VDD51979.1"/>
    </source>
</evidence>
<organism evidence="2">
    <name type="scientific">Brassica oleracea</name>
    <name type="common">Wild cabbage</name>
    <dbReference type="NCBI Taxonomy" id="3712"/>
    <lineage>
        <taxon>Eukaryota</taxon>
        <taxon>Viridiplantae</taxon>
        <taxon>Streptophyta</taxon>
        <taxon>Embryophyta</taxon>
        <taxon>Tracheophyta</taxon>
        <taxon>Spermatophyta</taxon>
        <taxon>Magnoliopsida</taxon>
        <taxon>eudicotyledons</taxon>
        <taxon>Gunneridae</taxon>
        <taxon>Pentapetalae</taxon>
        <taxon>rosids</taxon>
        <taxon>malvids</taxon>
        <taxon>Brassicales</taxon>
        <taxon>Brassicaceae</taxon>
        <taxon>Brassiceae</taxon>
        <taxon>Brassica</taxon>
    </lineage>
</organism>
<protein>
    <submittedName>
        <fullName evidence="2">Uncharacterized protein</fullName>
    </submittedName>
</protein>
<evidence type="ECO:0000256" key="1">
    <source>
        <dbReference type="SAM" id="MobiDB-lite"/>
    </source>
</evidence>
<feature type="region of interest" description="Disordered" evidence="1">
    <location>
        <begin position="1"/>
        <end position="23"/>
    </location>
</feature>
<accession>A0A3P6GD10</accession>
<gene>
    <name evidence="2" type="ORF">BOLC1T04368H</name>
</gene>
<proteinExistence type="predicted"/>
<sequence>MQSPGDYSNDFHGEHHREIELYQDEELTRSNQIKFKKGY</sequence>
<dbReference type="AlphaFoldDB" id="A0A3P6GD10"/>
<name>A0A3P6GD10_BRAOL</name>
<dbReference type="EMBL" id="LR031878">
    <property type="protein sequence ID" value="VDD51979.1"/>
    <property type="molecule type" value="Genomic_DNA"/>
</dbReference>